<organism evidence="3">
    <name type="scientific">Vitis vinifera</name>
    <name type="common">Grape</name>
    <dbReference type="NCBI Taxonomy" id="29760"/>
    <lineage>
        <taxon>Eukaryota</taxon>
        <taxon>Viridiplantae</taxon>
        <taxon>Streptophyta</taxon>
        <taxon>Embryophyta</taxon>
        <taxon>Tracheophyta</taxon>
        <taxon>Spermatophyta</taxon>
        <taxon>Magnoliopsida</taxon>
        <taxon>eudicotyledons</taxon>
        <taxon>Gunneridae</taxon>
        <taxon>Pentapetalae</taxon>
        <taxon>rosids</taxon>
        <taxon>Vitales</taxon>
        <taxon>Vitaceae</taxon>
        <taxon>Viteae</taxon>
        <taxon>Vitis</taxon>
    </lineage>
</organism>
<reference evidence="3" key="1">
    <citation type="journal article" date="2007" name="PLoS ONE">
        <title>The first genome sequence of an elite grapevine cultivar (Pinot noir Vitis vinifera L.): coping with a highly heterozygous genome.</title>
        <authorList>
            <person name="Velasco R."/>
            <person name="Zharkikh A."/>
            <person name="Troggio M."/>
            <person name="Cartwright D.A."/>
            <person name="Cestaro A."/>
            <person name="Pruss D."/>
            <person name="Pindo M."/>
            <person name="FitzGerald L.M."/>
            <person name="Vezzulli S."/>
            <person name="Reid J."/>
            <person name="Malacarne G."/>
            <person name="Iliev D."/>
            <person name="Coppola G."/>
            <person name="Wardell B."/>
            <person name="Micheletti D."/>
            <person name="Macalma T."/>
            <person name="Facci M."/>
            <person name="Mitchell J.T."/>
            <person name="Perazzolli M."/>
            <person name="Eldredge G."/>
            <person name="Gatto P."/>
            <person name="Oyzerski R."/>
            <person name="Moretto M."/>
            <person name="Gutin N."/>
            <person name="Stefanini M."/>
            <person name="Chen Y."/>
            <person name="Segala C."/>
            <person name="Davenport C."/>
            <person name="Dematte L."/>
            <person name="Mraz A."/>
            <person name="Battilana J."/>
            <person name="Stormo K."/>
            <person name="Costa F."/>
            <person name="Tao Q."/>
            <person name="Si-Ammour A."/>
            <person name="Harkins T."/>
            <person name="Lackey A."/>
            <person name="Perbost C."/>
            <person name="Taillon B."/>
            <person name="Stella A."/>
            <person name="Solovyev V."/>
            <person name="Fawcett J.A."/>
            <person name="Sterck L."/>
            <person name="Vandepoele K."/>
            <person name="Grando S.M."/>
            <person name="Toppo S."/>
            <person name="Moser C."/>
            <person name="Lanchbury J."/>
            <person name="Bogden R."/>
            <person name="Skolnick M."/>
            <person name="Sgaramella V."/>
            <person name="Bhatnagar S.K."/>
            <person name="Fontana P."/>
            <person name="Gutin A."/>
            <person name="Van de Peer Y."/>
            <person name="Salamini F."/>
            <person name="Viola R."/>
        </authorList>
    </citation>
    <scope>NUCLEOTIDE SEQUENCE</scope>
</reference>
<evidence type="ECO:0000256" key="2">
    <source>
        <dbReference type="SAM" id="Phobius"/>
    </source>
</evidence>
<proteinExistence type="predicted"/>
<accession>A5BRQ2</accession>
<dbReference type="PANTHER" id="PTHR34115">
    <property type="entry name" value="PROTEIN, PUTATIVE-RELATED"/>
    <property type="match status" value="1"/>
</dbReference>
<feature type="transmembrane region" description="Helical" evidence="2">
    <location>
        <begin position="318"/>
        <end position="337"/>
    </location>
</feature>
<dbReference type="InterPro" id="IPR053258">
    <property type="entry name" value="Ca-permeable_cation_channel"/>
</dbReference>
<feature type="transmembrane region" description="Helical" evidence="2">
    <location>
        <begin position="418"/>
        <end position="436"/>
    </location>
</feature>
<name>A5BRQ2_VITVI</name>
<keyword evidence="2" id="KW-0472">Membrane</keyword>
<feature type="region of interest" description="Disordered" evidence="1">
    <location>
        <begin position="29"/>
        <end position="95"/>
    </location>
</feature>
<evidence type="ECO:0000256" key="1">
    <source>
        <dbReference type="SAM" id="MobiDB-lite"/>
    </source>
</evidence>
<dbReference type="ExpressionAtlas" id="A5BRQ2">
    <property type="expression patterns" value="baseline and differential"/>
</dbReference>
<sequence length="483" mass="53751">MRAWIESKGSLEGWWFESLKLSVRITKESDAHRGRARRAPRASQTSTGPGASGRGKRARTVGEPDEHRARTVGEPDTHRGAPRTGQARTKGKLDRHHAHLEGTWAKECTRAPKPCASKLAKKTMGAMPWPDGASDKQLTSTRMPMHSTGAQCPVHQEGTAMGAMPWLVEAEPDTEKGKQQAQTMGTSTWLGLTHQCGGGTLIQLGQLVRGINPYNPGQYNPYNAGLGYTAGTINHATIFWRSVAWSVRKRQRGVLERTKVISFFSRRPGLSKMSIHNQTSSIHHITVNIVRINLREQRNLMFIQSSDFINNGQQYNLMLNYLSAILALIAFVDPVLIKLIDLKFQKEVDSVFEAHPITTMMFFASLLVFVLTFGIELTFHSSHLSPTCAALLRTAMMFSGSLSLTSLASVLLPDALRPLLYAFCAFLSLANLHNLVRKWYHWVHRAIVDNLETALTGMRQSHLRRRGTPSTVPIPTISRVPHV</sequence>
<keyword evidence="2" id="KW-1133">Transmembrane helix</keyword>
<keyword evidence="2" id="KW-0812">Transmembrane</keyword>
<dbReference type="EMBL" id="AM468635">
    <property type="protein sequence ID" value="CAN81411.1"/>
    <property type="molecule type" value="Genomic_DNA"/>
</dbReference>
<feature type="transmembrane region" description="Helical" evidence="2">
    <location>
        <begin position="357"/>
        <end position="379"/>
    </location>
</feature>
<evidence type="ECO:0000313" key="3">
    <source>
        <dbReference type="EMBL" id="CAN81411.1"/>
    </source>
</evidence>
<feature type="compositionally biased region" description="Basic and acidic residues" evidence="1">
    <location>
        <begin position="60"/>
        <end position="79"/>
    </location>
</feature>
<gene>
    <name evidence="3" type="ORF">VITISV_033247</name>
</gene>
<feature type="transmembrane region" description="Helical" evidence="2">
    <location>
        <begin position="391"/>
        <end position="412"/>
    </location>
</feature>
<dbReference type="AlphaFoldDB" id="A5BRQ2"/>
<protein>
    <submittedName>
        <fullName evidence="3">Uncharacterized protein</fullName>
    </submittedName>
</protein>
<dbReference type="PANTHER" id="PTHR34115:SF5">
    <property type="entry name" value="PROTEIN, PUTATIVE-RELATED"/>
    <property type="match status" value="1"/>
</dbReference>